<dbReference type="InterPro" id="IPR004268">
    <property type="entry name" value="MurJ"/>
</dbReference>
<feature type="transmembrane region" description="Helical" evidence="8">
    <location>
        <begin position="311"/>
        <end position="332"/>
    </location>
</feature>
<evidence type="ECO:0000256" key="1">
    <source>
        <dbReference type="ARBA" id="ARBA00004651"/>
    </source>
</evidence>
<dbReference type="GO" id="GO:0034204">
    <property type="term" value="P:lipid translocation"/>
    <property type="evidence" value="ECO:0007669"/>
    <property type="project" value="TreeGrafter"/>
</dbReference>
<dbReference type="EMBL" id="JACJVP010000023">
    <property type="protein sequence ID" value="MBB6671686.1"/>
    <property type="molecule type" value="Genomic_DNA"/>
</dbReference>
<protein>
    <submittedName>
        <fullName evidence="9">Murein biosynthesis integral membrane protein MurJ</fullName>
    </submittedName>
</protein>
<dbReference type="GO" id="GO:0015648">
    <property type="term" value="F:lipid-linked peptidoglycan transporter activity"/>
    <property type="evidence" value="ECO:0007669"/>
    <property type="project" value="TreeGrafter"/>
</dbReference>
<dbReference type="Proteomes" id="UP000547209">
    <property type="component" value="Unassembled WGS sequence"/>
</dbReference>
<feature type="transmembrane region" description="Helical" evidence="8">
    <location>
        <begin position="224"/>
        <end position="249"/>
    </location>
</feature>
<feature type="transmembrane region" description="Helical" evidence="8">
    <location>
        <begin position="377"/>
        <end position="397"/>
    </location>
</feature>
<keyword evidence="4" id="KW-0133">Cell shape</keyword>
<feature type="transmembrane region" description="Helical" evidence="8">
    <location>
        <begin position="403"/>
        <end position="425"/>
    </location>
</feature>
<feature type="transmembrane region" description="Helical" evidence="8">
    <location>
        <begin position="470"/>
        <end position="489"/>
    </location>
</feature>
<comment type="caution">
    <text evidence="9">The sequence shown here is derived from an EMBL/GenBank/DDBJ whole genome shotgun (WGS) entry which is preliminary data.</text>
</comment>
<organism evidence="9 10">
    <name type="scientific">Cohnella nanjingensis</name>
    <dbReference type="NCBI Taxonomy" id="1387779"/>
    <lineage>
        <taxon>Bacteria</taxon>
        <taxon>Bacillati</taxon>
        <taxon>Bacillota</taxon>
        <taxon>Bacilli</taxon>
        <taxon>Bacillales</taxon>
        <taxon>Paenibacillaceae</taxon>
        <taxon>Cohnella</taxon>
    </lineage>
</organism>
<evidence type="ECO:0000256" key="6">
    <source>
        <dbReference type="ARBA" id="ARBA00022989"/>
    </source>
</evidence>
<reference evidence="9 10" key="1">
    <citation type="submission" date="2020-08" db="EMBL/GenBank/DDBJ databases">
        <title>Cohnella phylogeny.</title>
        <authorList>
            <person name="Dunlap C."/>
        </authorList>
    </citation>
    <scope>NUCLEOTIDE SEQUENCE [LARGE SCALE GENOMIC DNA]</scope>
    <source>
        <strain evidence="9 10">DSM 28246</strain>
    </source>
</reference>
<name>A0A7X0RSJ1_9BACL</name>
<feature type="transmembrane region" description="Helical" evidence="8">
    <location>
        <begin position="154"/>
        <end position="175"/>
    </location>
</feature>
<feature type="transmembrane region" description="Helical" evidence="8">
    <location>
        <begin position="45"/>
        <end position="67"/>
    </location>
</feature>
<evidence type="ECO:0000313" key="10">
    <source>
        <dbReference type="Proteomes" id="UP000547209"/>
    </source>
</evidence>
<dbReference type="Pfam" id="PF03023">
    <property type="entry name" value="MurJ"/>
    <property type="match status" value="1"/>
</dbReference>
<dbReference type="NCBIfam" id="TIGR01695">
    <property type="entry name" value="murJ_mviN"/>
    <property type="match status" value="1"/>
</dbReference>
<evidence type="ECO:0000256" key="8">
    <source>
        <dbReference type="SAM" id="Phobius"/>
    </source>
</evidence>
<accession>A0A7X0RSJ1</accession>
<feature type="transmembrane region" description="Helical" evidence="8">
    <location>
        <begin position="7"/>
        <end position="25"/>
    </location>
</feature>
<dbReference type="PANTHER" id="PTHR47019">
    <property type="entry name" value="LIPID II FLIPPASE MURJ"/>
    <property type="match status" value="1"/>
</dbReference>
<feature type="transmembrane region" description="Helical" evidence="8">
    <location>
        <begin position="437"/>
        <end position="458"/>
    </location>
</feature>
<dbReference type="CDD" id="cd13123">
    <property type="entry name" value="MATE_MurJ_like"/>
    <property type="match status" value="1"/>
</dbReference>
<keyword evidence="5" id="KW-0573">Peptidoglycan synthesis</keyword>
<feature type="transmembrane region" description="Helical" evidence="8">
    <location>
        <begin position="181"/>
        <end position="203"/>
    </location>
</feature>
<keyword evidence="7 8" id="KW-0472">Membrane</keyword>
<dbReference type="GO" id="GO:0005886">
    <property type="term" value="C:plasma membrane"/>
    <property type="evidence" value="ECO:0007669"/>
    <property type="project" value="UniProtKB-SubCell"/>
</dbReference>
<proteinExistence type="predicted"/>
<evidence type="ECO:0000256" key="3">
    <source>
        <dbReference type="ARBA" id="ARBA00022692"/>
    </source>
</evidence>
<feature type="transmembrane region" description="Helical" evidence="8">
    <location>
        <begin position="344"/>
        <end position="365"/>
    </location>
</feature>
<dbReference type="RefSeq" id="WP_185143163.1">
    <property type="nucleotide sequence ID" value="NZ_JACJVP010000023.1"/>
</dbReference>
<feature type="transmembrane region" description="Helical" evidence="8">
    <location>
        <begin position="127"/>
        <end position="147"/>
    </location>
</feature>
<comment type="subcellular location">
    <subcellularLocation>
        <location evidence="1">Cell membrane</location>
        <topology evidence="1">Multi-pass membrane protein</topology>
    </subcellularLocation>
</comment>
<dbReference type="PRINTS" id="PR01806">
    <property type="entry name" value="VIRFACTRMVIN"/>
</dbReference>
<keyword evidence="3 8" id="KW-0812">Transmembrane</keyword>
<dbReference type="InterPro" id="IPR051050">
    <property type="entry name" value="Lipid_II_flippase_MurJ/MviN"/>
</dbReference>
<keyword evidence="10" id="KW-1185">Reference proteome</keyword>
<gene>
    <name evidence="9" type="primary">murJ</name>
    <name evidence="9" type="ORF">H7C19_13430</name>
</gene>
<dbReference type="GO" id="GO:0008360">
    <property type="term" value="P:regulation of cell shape"/>
    <property type="evidence" value="ECO:0007669"/>
    <property type="project" value="UniProtKB-KW"/>
</dbReference>
<feature type="transmembrane region" description="Helical" evidence="8">
    <location>
        <begin position="88"/>
        <end position="107"/>
    </location>
</feature>
<evidence type="ECO:0000256" key="5">
    <source>
        <dbReference type="ARBA" id="ARBA00022984"/>
    </source>
</evidence>
<dbReference type="AlphaFoldDB" id="A0A7X0RSJ1"/>
<evidence type="ECO:0000256" key="4">
    <source>
        <dbReference type="ARBA" id="ARBA00022960"/>
    </source>
</evidence>
<evidence type="ECO:0000313" key="9">
    <source>
        <dbReference type="EMBL" id="MBB6671686.1"/>
    </source>
</evidence>
<feature type="transmembrane region" description="Helical" evidence="8">
    <location>
        <begin position="269"/>
        <end position="291"/>
    </location>
</feature>
<keyword evidence="2" id="KW-1003">Cell membrane</keyword>
<evidence type="ECO:0000256" key="7">
    <source>
        <dbReference type="ARBA" id="ARBA00023136"/>
    </source>
</evidence>
<dbReference type="PANTHER" id="PTHR47019:SF1">
    <property type="entry name" value="LIPID II FLIPPASE MURJ"/>
    <property type="match status" value="1"/>
</dbReference>
<evidence type="ECO:0000256" key="2">
    <source>
        <dbReference type="ARBA" id="ARBA00022475"/>
    </source>
</evidence>
<keyword evidence="6 8" id="KW-1133">Transmembrane helix</keyword>
<dbReference type="GO" id="GO:0009252">
    <property type="term" value="P:peptidoglycan biosynthetic process"/>
    <property type="evidence" value="ECO:0007669"/>
    <property type="project" value="UniProtKB-KW"/>
</dbReference>
<sequence>MNAKTIYSGAFILFAGNLLSSVLGLGREVLSAAYYGANVDMDAYLFANTIPSIVLSFFGGILMGGFIPLFIKKRVENEEEASNLFSNAMNWVVVIVLLLTAGLYALSDQVASLFAIDAASHQTIERLFWILLPSILFFGLSYAQSAVLNSMNHFTMPALLTVMNNLVVIGFMVAFHRSLGIYSVAIGFVIGTALQVVVQWPVMRRMGVRYRLHLTWRDEHLKRLVAMSLPIIGLVTIDQAIVFATRYFAAYLDPGSASSINYANRFVMLPVTLFGTALISATYPTVVTLIAERRKRDYNEIVTTTVKSLSLLLAPIMLTCMAFAPQLIQLLLERGAFDQKATEMTSIAFLVLSIGILVIPVREFFMKLFFGQEKMKVPIFTSLIYMAVFIGSCFALIPRLKHMGIVLSTAVAMVASLSFLILQYIRMDKGNRIGLPIGYVVKIGSSAILSAVAARLGYQAIMTVPAAQHAGPVFLLLSLCGSLLLYFLLVKWLGIQEIGFVYDKLSAKFNVRKRRSQAAVSKG</sequence>